<proteinExistence type="inferred from homology"/>
<keyword evidence="3" id="KW-0378">Hydrolase</keyword>
<dbReference type="GO" id="GO:0005634">
    <property type="term" value="C:nucleus"/>
    <property type="evidence" value="ECO:0007669"/>
    <property type="project" value="TreeGrafter"/>
</dbReference>
<name>A0AA36DCL6_9BILA</name>
<evidence type="ECO:0000313" key="8">
    <source>
        <dbReference type="Proteomes" id="UP001177023"/>
    </source>
</evidence>
<evidence type="ECO:0000256" key="2">
    <source>
        <dbReference type="ARBA" id="ARBA00022670"/>
    </source>
</evidence>
<sequence length="719" mass="81830">MGRPKKVKKERPICRHPLPDRLEVPEVFFRSLASKLLPATVKLTPAAVKNYISNSPDLLQRLEWNDQCWNSAQENGLDDETYYELVHSRRQAEEKVTALLARHYTLVPPAPPLPPPRSRSPSPPRRDRWFATREGSAYEKFMKFVNKTAAILKEERKFCKSTRRMTSKVTEKKSELTQEVVVEAPRTRSKRDNGQRQAEVPGPVAKKLKVADKLEEKPTEFQNPQPERKTAKKEQDLIETEIMKPKQPHPSPSKTIVQKDTTCANLKVESKEKAVVPASEILESPAKSTRAERAARRAVVDEDKADEVLKEVKTKSPVKLPLAEKEKSAKEHNTTTEPAEPKNATRRGRPSRNTQQTLIVEENETSYEKKTASPVEPEETARRTTRSMRPEPEMKGDAEAVNSEGSVTSRQTRGRGRASKPARPGVSEVPELVTHVVTDLNLAARRARNIAPPKPEPEPAVLKPVTPQILTREACRKLFPYRKIGGLDHEKLAIAWRKTPKSGDGYLTYGDIQLTEDDFNTLEPDEKLNDNLLSAYLHLIQLRNNGRHDMPKVFAFSTFFYTQLEEGGYDRVSTWNRKERMFDYSILLIPIFLNKSHWSLVVVDFEEKKINYFDSLQQYRARGDRVLVQIVDYLTKRSKSENLTAKKLKKPLNRFDASEFDVFVIPDAPEQGNETDCGLFVCQNAEAAARRGPLTFDQKDMNAFRGLMGCELTKGILHP</sequence>
<comment type="caution">
    <text evidence="7">The sequence shown here is derived from an EMBL/GenBank/DDBJ whole genome shotgun (WGS) entry which is preliminary data.</text>
</comment>
<feature type="domain" description="Ubiquitin-like protease family profile" evidence="6">
    <location>
        <begin position="512"/>
        <end position="688"/>
    </location>
</feature>
<dbReference type="InterPro" id="IPR003653">
    <property type="entry name" value="Peptidase_C48_C"/>
</dbReference>
<dbReference type="PROSITE" id="PS50600">
    <property type="entry name" value="ULP_PROTEASE"/>
    <property type="match status" value="1"/>
</dbReference>
<feature type="compositionally biased region" description="Basic and acidic residues" evidence="5">
    <location>
        <begin position="388"/>
        <end position="398"/>
    </location>
</feature>
<gene>
    <name evidence="7" type="ORF">MSPICULIGERA_LOCUS21968</name>
</gene>
<dbReference type="Pfam" id="PF02902">
    <property type="entry name" value="Peptidase_C48"/>
    <property type="match status" value="1"/>
</dbReference>
<dbReference type="PANTHER" id="PTHR12606">
    <property type="entry name" value="SENTRIN/SUMO-SPECIFIC PROTEASE"/>
    <property type="match status" value="1"/>
</dbReference>
<feature type="compositionally biased region" description="Basic and acidic residues" evidence="5">
    <location>
        <begin position="226"/>
        <end position="244"/>
    </location>
</feature>
<feature type="compositionally biased region" description="Pro residues" evidence="5">
    <location>
        <begin position="108"/>
        <end position="123"/>
    </location>
</feature>
<comment type="similarity">
    <text evidence="1">Belongs to the peptidase C48 family.</text>
</comment>
<feature type="compositionally biased region" description="Basic and acidic residues" evidence="5">
    <location>
        <begin position="289"/>
        <end position="314"/>
    </location>
</feature>
<dbReference type="PANTHER" id="PTHR12606:SF141">
    <property type="entry name" value="GH15225P-RELATED"/>
    <property type="match status" value="1"/>
</dbReference>
<dbReference type="GO" id="GO:0006508">
    <property type="term" value="P:proteolysis"/>
    <property type="evidence" value="ECO:0007669"/>
    <property type="project" value="UniProtKB-KW"/>
</dbReference>
<feature type="non-terminal residue" evidence="7">
    <location>
        <position position="1"/>
    </location>
</feature>
<feature type="region of interest" description="Disordered" evidence="5">
    <location>
        <begin position="284"/>
        <end position="426"/>
    </location>
</feature>
<dbReference type="GO" id="GO:0016929">
    <property type="term" value="F:deSUMOylase activity"/>
    <property type="evidence" value="ECO:0007669"/>
    <property type="project" value="TreeGrafter"/>
</dbReference>
<protein>
    <recommendedName>
        <fullName evidence="6">Ubiquitin-like protease family profile domain-containing protein</fullName>
    </recommendedName>
</protein>
<evidence type="ECO:0000256" key="1">
    <source>
        <dbReference type="ARBA" id="ARBA00005234"/>
    </source>
</evidence>
<dbReference type="Gene3D" id="3.40.395.10">
    <property type="entry name" value="Adenoviral Proteinase, Chain A"/>
    <property type="match status" value="1"/>
</dbReference>
<accession>A0AA36DCL6</accession>
<evidence type="ECO:0000256" key="4">
    <source>
        <dbReference type="ARBA" id="ARBA00022807"/>
    </source>
</evidence>
<dbReference type="AlphaFoldDB" id="A0AA36DCL6"/>
<dbReference type="EMBL" id="CATQJA010002665">
    <property type="protein sequence ID" value="CAJ0583900.1"/>
    <property type="molecule type" value="Genomic_DNA"/>
</dbReference>
<dbReference type="Proteomes" id="UP001177023">
    <property type="component" value="Unassembled WGS sequence"/>
</dbReference>
<feature type="region of interest" description="Disordered" evidence="5">
    <location>
        <begin position="214"/>
        <end position="258"/>
    </location>
</feature>
<feature type="region of interest" description="Disordered" evidence="5">
    <location>
        <begin position="106"/>
        <end position="128"/>
    </location>
</feature>
<feature type="compositionally biased region" description="Basic and acidic residues" evidence="5">
    <location>
        <begin position="322"/>
        <end position="334"/>
    </location>
</feature>
<evidence type="ECO:0000256" key="3">
    <source>
        <dbReference type="ARBA" id="ARBA00022801"/>
    </source>
</evidence>
<reference evidence="7" key="1">
    <citation type="submission" date="2023-06" db="EMBL/GenBank/DDBJ databases">
        <authorList>
            <person name="Delattre M."/>
        </authorList>
    </citation>
    <scope>NUCLEOTIDE SEQUENCE</scope>
    <source>
        <strain evidence="7">AF72</strain>
    </source>
</reference>
<dbReference type="InterPro" id="IPR038765">
    <property type="entry name" value="Papain-like_cys_pep_sf"/>
</dbReference>
<keyword evidence="2" id="KW-0645">Protease</keyword>
<keyword evidence="4" id="KW-0788">Thiol protease</keyword>
<dbReference type="GO" id="GO:0016926">
    <property type="term" value="P:protein desumoylation"/>
    <property type="evidence" value="ECO:0007669"/>
    <property type="project" value="TreeGrafter"/>
</dbReference>
<keyword evidence="8" id="KW-1185">Reference proteome</keyword>
<organism evidence="7 8">
    <name type="scientific">Mesorhabditis spiculigera</name>
    <dbReference type="NCBI Taxonomy" id="96644"/>
    <lineage>
        <taxon>Eukaryota</taxon>
        <taxon>Metazoa</taxon>
        <taxon>Ecdysozoa</taxon>
        <taxon>Nematoda</taxon>
        <taxon>Chromadorea</taxon>
        <taxon>Rhabditida</taxon>
        <taxon>Rhabditina</taxon>
        <taxon>Rhabditomorpha</taxon>
        <taxon>Rhabditoidea</taxon>
        <taxon>Rhabditidae</taxon>
        <taxon>Mesorhabditinae</taxon>
        <taxon>Mesorhabditis</taxon>
    </lineage>
</organism>
<dbReference type="SUPFAM" id="SSF54001">
    <property type="entry name" value="Cysteine proteinases"/>
    <property type="match status" value="1"/>
</dbReference>
<evidence type="ECO:0000313" key="7">
    <source>
        <dbReference type="EMBL" id="CAJ0583900.1"/>
    </source>
</evidence>
<evidence type="ECO:0000259" key="6">
    <source>
        <dbReference type="PROSITE" id="PS50600"/>
    </source>
</evidence>
<evidence type="ECO:0000256" key="5">
    <source>
        <dbReference type="SAM" id="MobiDB-lite"/>
    </source>
</evidence>